<evidence type="ECO:0000313" key="2">
    <source>
        <dbReference type="Proteomes" id="UP000321577"/>
    </source>
</evidence>
<keyword evidence="2" id="KW-1185">Reference proteome</keyword>
<dbReference type="InterPro" id="IPR011059">
    <property type="entry name" value="Metal-dep_hydrolase_composite"/>
</dbReference>
<dbReference type="GO" id="GO:0016810">
    <property type="term" value="F:hydrolase activity, acting on carbon-nitrogen (but not peptide) bonds"/>
    <property type="evidence" value="ECO:0007669"/>
    <property type="project" value="InterPro"/>
</dbReference>
<dbReference type="SUPFAM" id="SSF51338">
    <property type="entry name" value="Composite domain of metallo-dependent hydrolases"/>
    <property type="match status" value="1"/>
</dbReference>
<evidence type="ECO:0000313" key="1">
    <source>
        <dbReference type="EMBL" id="GEP44196.1"/>
    </source>
</evidence>
<name>A0A512MBU7_9BACT</name>
<protein>
    <recommendedName>
        <fullName evidence="3">Amidohydrolase-related domain-containing protein</fullName>
    </recommendedName>
</protein>
<dbReference type="RefSeq" id="WP_174770052.1">
    <property type="nucleotide sequence ID" value="NZ_BKAG01000026.1"/>
</dbReference>
<gene>
    <name evidence="1" type="ORF">BGE01nite_34870</name>
</gene>
<sequence length="66" mass="7003">MPPSLSTSPLPCPLFRSGRAHELSSLEPGKLADVLVVKGDVLKDISILENRENLMAVMQGGDDDAA</sequence>
<evidence type="ECO:0008006" key="3">
    <source>
        <dbReference type="Google" id="ProtNLM"/>
    </source>
</evidence>
<organism evidence="1 2">
    <name type="scientific">Brevifollis gellanilyticus</name>
    <dbReference type="NCBI Taxonomy" id="748831"/>
    <lineage>
        <taxon>Bacteria</taxon>
        <taxon>Pseudomonadati</taxon>
        <taxon>Verrucomicrobiota</taxon>
        <taxon>Verrucomicrobiia</taxon>
        <taxon>Verrucomicrobiales</taxon>
        <taxon>Verrucomicrobiaceae</taxon>
    </lineage>
</organism>
<accession>A0A512MBU7</accession>
<reference evidence="1 2" key="1">
    <citation type="submission" date="2019-07" db="EMBL/GenBank/DDBJ databases">
        <title>Whole genome shotgun sequence of Brevifollis gellanilyticus NBRC 108608.</title>
        <authorList>
            <person name="Hosoyama A."/>
            <person name="Uohara A."/>
            <person name="Ohji S."/>
            <person name="Ichikawa N."/>
        </authorList>
    </citation>
    <scope>NUCLEOTIDE SEQUENCE [LARGE SCALE GENOMIC DNA]</scope>
    <source>
        <strain evidence="1 2">NBRC 108608</strain>
    </source>
</reference>
<comment type="caution">
    <text evidence="1">The sequence shown here is derived from an EMBL/GenBank/DDBJ whole genome shotgun (WGS) entry which is preliminary data.</text>
</comment>
<dbReference type="EMBL" id="BKAG01000026">
    <property type="protein sequence ID" value="GEP44196.1"/>
    <property type="molecule type" value="Genomic_DNA"/>
</dbReference>
<proteinExistence type="predicted"/>
<dbReference type="AlphaFoldDB" id="A0A512MBU7"/>
<dbReference type="Gene3D" id="2.30.40.10">
    <property type="entry name" value="Urease, subunit C, domain 1"/>
    <property type="match status" value="1"/>
</dbReference>
<dbReference type="Proteomes" id="UP000321577">
    <property type="component" value="Unassembled WGS sequence"/>
</dbReference>